<evidence type="ECO:0000313" key="4">
    <source>
        <dbReference type="EMBL" id="PFG17564.1"/>
    </source>
</evidence>
<evidence type="ECO:0000313" key="5">
    <source>
        <dbReference type="Proteomes" id="UP000226079"/>
    </source>
</evidence>
<dbReference type="GO" id="GO:0052689">
    <property type="term" value="F:carboxylic ester hydrolase activity"/>
    <property type="evidence" value="ECO:0007669"/>
    <property type="project" value="InterPro"/>
</dbReference>
<feature type="binding site" evidence="2">
    <location>
        <position position="94"/>
    </location>
    <ligand>
        <name>substrate</name>
    </ligand>
</feature>
<feature type="active site" description="Charge relay system" evidence="1">
    <location>
        <position position="223"/>
    </location>
</feature>
<evidence type="ECO:0000256" key="2">
    <source>
        <dbReference type="PIRSR" id="PIRSR017388-2"/>
    </source>
</evidence>
<dbReference type="PANTHER" id="PTHR11614">
    <property type="entry name" value="PHOSPHOLIPASE-RELATED"/>
    <property type="match status" value="1"/>
</dbReference>
<dbReference type="InterPro" id="IPR029058">
    <property type="entry name" value="AB_hydrolase_fold"/>
</dbReference>
<feature type="active site" description="Charge relay system" evidence="1">
    <location>
        <position position="193"/>
    </location>
</feature>
<dbReference type="Pfam" id="PF12146">
    <property type="entry name" value="Hydrolase_4"/>
    <property type="match status" value="1"/>
</dbReference>
<dbReference type="RefSeq" id="WP_169923818.1">
    <property type="nucleotide sequence ID" value="NZ_PDJC01000001.1"/>
</dbReference>
<accession>A0A2A9CT11</accession>
<dbReference type="InterPro" id="IPR051044">
    <property type="entry name" value="MAG_DAG_Lipase"/>
</dbReference>
<sequence>MQVSDFARPYHAGTGPVGVLFCHGFTGSPWSLLEWAKFTEAAGHRVAVPRLPGHGTSWQEMNLTGWQDWYSCVEREFLSLRAQCQQVFITGLSMGGALALRLAEHYPDDVAGLVLVNPAVMGQFKTNFAPFLSKLMASASAVGSDLKDPTADEFAYDRTPLKAAASMLRVWVDVRACLDLVSCPLLVYRSAEDHVVPASSTAFIMSHVSSEERIERILLNSYHVATMDHDKETVFRGSLEFFDEHRR</sequence>
<dbReference type="EMBL" id="PDJC01000001">
    <property type="protein sequence ID" value="PFG17564.1"/>
    <property type="molecule type" value="Genomic_DNA"/>
</dbReference>
<organism evidence="4 5">
    <name type="scientific">Propionicimonas paludicola</name>
    <dbReference type="NCBI Taxonomy" id="185243"/>
    <lineage>
        <taxon>Bacteria</taxon>
        <taxon>Bacillati</taxon>
        <taxon>Actinomycetota</taxon>
        <taxon>Actinomycetes</taxon>
        <taxon>Propionibacteriales</taxon>
        <taxon>Nocardioidaceae</taxon>
        <taxon>Propionicimonas</taxon>
    </lineage>
</organism>
<evidence type="ECO:0000256" key="1">
    <source>
        <dbReference type="PIRSR" id="PIRSR017388-1"/>
    </source>
</evidence>
<dbReference type="Gene3D" id="3.40.50.1820">
    <property type="entry name" value="alpha/beta hydrolase"/>
    <property type="match status" value="1"/>
</dbReference>
<feature type="binding site" evidence="2">
    <location>
        <position position="25"/>
    </location>
    <ligand>
        <name>substrate</name>
    </ligand>
</feature>
<feature type="active site" description="Nucleophile" evidence="1">
    <location>
        <position position="93"/>
    </location>
</feature>
<keyword evidence="5" id="KW-1185">Reference proteome</keyword>
<protein>
    <submittedName>
        <fullName evidence="4">Carboxylesterase</fullName>
    </submittedName>
</protein>
<evidence type="ECO:0000259" key="3">
    <source>
        <dbReference type="Pfam" id="PF12146"/>
    </source>
</evidence>
<feature type="domain" description="Serine aminopeptidase S33" evidence="3">
    <location>
        <begin position="19"/>
        <end position="228"/>
    </location>
</feature>
<dbReference type="PRINTS" id="PR00111">
    <property type="entry name" value="ABHYDROLASE"/>
</dbReference>
<dbReference type="InterPro" id="IPR012354">
    <property type="entry name" value="Esterase_lipase"/>
</dbReference>
<dbReference type="SUPFAM" id="SSF53474">
    <property type="entry name" value="alpha/beta-Hydrolases"/>
    <property type="match status" value="1"/>
</dbReference>
<dbReference type="AlphaFoldDB" id="A0A2A9CT11"/>
<gene>
    <name evidence="4" type="ORF">ATK74_2137</name>
</gene>
<comment type="caution">
    <text evidence="4">The sequence shown here is derived from an EMBL/GenBank/DDBJ whole genome shotgun (WGS) entry which is preliminary data.</text>
</comment>
<reference evidence="4 5" key="1">
    <citation type="submission" date="2017-10" db="EMBL/GenBank/DDBJ databases">
        <title>Sequencing the genomes of 1000 actinobacteria strains.</title>
        <authorList>
            <person name="Klenk H.-P."/>
        </authorList>
    </citation>
    <scope>NUCLEOTIDE SEQUENCE [LARGE SCALE GENOMIC DNA]</scope>
    <source>
        <strain evidence="4 5">DSM 15597</strain>
    </source>
</reference>
<dbReference type="PIRSF" id="PIRSF017388">
    <property type="entry name" value="Esterase_lipase"/>
    <property type="match status" value="1"/>
</dbReference>
<dbReference type="Proteomes" id="UP000226079">
    <property type="component" value="Unassembled WGS sequence"/>
</dbReference>
<proteinExistence type="predicted"/>
<dbReference type="InterPro" id="IPR000073">
    <property type="entry name" value="AB_hydrolase_1"/>
</dbReference>
<dbReference type="InterPro" id="IPR022742">
    <property type="entry name" value="Hydrolase_4"/>
</dbReference>
<name>A0A2A9CT11_9ACTN</name>